<dbReference type="GO" id="GO:0008237">
    <property type="term" value="F:metallopeptidase activity"/>
    <property type="evidence" value="ECO:0007669"/>
    <property type="project" value="InterPro"/>
</dbReference>
<dbReference type="Proteomes" id="UP000808349">
    <property type="component" value="Unassembled WGS sequence"/>
</dbReference>
<accession>A0A9D7XHB1</accession>
<evidence type="ECO:0000256" key="2">
    <source>
        <dbReference type="PIRSR" id="PIRSR634015-3"/>
    </source>
</evidence>
<feature type="binding site" evidence="2">
    <location>
        <position position="315"/>
    </location>
    <ligand>
        <name>Zn(2+)</name>
        <dbReference type="ChEBI" id="CHEBI:29105"/>
        <note>catalytic</note>
    </ligand>
</feature>
<keyword evidence="2" id="KW-0862">Zinc</keyword>
<feature type="active site" description="Proton acceptor" evidence="1">
    <location>
        <position position="316"/>
    </location>
</feature>
<organism evidence="4 5">
    <name type="scientific">Candidatus Defluviibacterium haderslevense</name>
    <dbReference type="NCBI Taxonomy" id="2981993"/>
    <lineage>
        <taxon>Bacteria</taxon>
        <taxon>Pseudomonadati</taxon>
        <taxon>Bacteroidota</taxon>
        <taxon>Saprospiria</taxon>
        <taxon>Saprospirales</taxon>
        <taxon>Saprospiraceae</taxon>
        <taxon>Candidatus Defluviibacterium</taxon>
    </lineage>
</organism>
<dbReference type="CDD" id="cd09604">
    <property type="entry name" value="M1_APN_like"/>
    <property type="match status" value="1"/>
</dbReference>
<proteinExistence type="predicted"/>
<evidence type="ECO:0000313" key="5">
    <source>
        <dbReference type="Proteomes" id="UP000808349"/>
    </source>
</evidence>
<protein>
    <submittedName>
        <fullName evidence="4">M1 family metallopeptidase</fullName>
    </submittedName>
</protein>
<name>A0A9D7XHB1_9BACT</name>
<evidence type="ECO:0000313" key="4">
    <source>
        <dbReference type="EMBL" id="MBK9717642.1"/>
    </source>
</evidence>
<feature type="domain" description="Peptidase M1 membrane alanine aminopeptidase" evidence="3">
    <location>
        <begin position="290"/>
        <end position="462"/>
    </location>
</feature>
<dbReference type="SUPFAM" id="SSF55486">
    <property type="entry name" value="Metalloproteases ('zincins'), catalytic domain"/>
    <property type="match status" value="1"/>
</dbReference>
<evidence type="ECO:0000256" key="1">
    <source>
        <dbReference type="PIRSR" id="PIRSR634015-1"/>
    </source>
</evidence>
<feature type="active site" description="Proton donor" evidence="1">
    <location>
        <position position="405"/>
    </location>
</feature>
<dbReference type="InterPro" id="IPR034015">
    <property type="entry name" value="M1_LTA4H"/>
</dbReference>
<dbReference type="PANTHER" id="PTHR45726">
    <property type="entry name" value="LEUKOTRIENE A-4 HYDROLASE"/>
    <property type="match status" value="1"/>
</dbReference>
<keyword evidence="2" id="KW-0479">Metal-binding</keyword>
<dbReference type="InterPro" id="IPR014782">
    <property type="entry name" value="Peptidase_M1_dom"/>
</dbReference>
<dbReference type="EMBL" id="JADKFW010000005">
    <property type="protein sequence ID" value="MBK9717642.1"/>
    <property type="molecule type" value="Genomic_DNA"/>
</dbReference>
<reference evidence="4 5" key="1">
    <citation type="submission" date="2020-10" db="EMBL/GenBank/DDBJ databases">
        <title>Connecting structure to function with the recovery of over 1000 high-quality activated sludge metagenome-assembled genomes encoding full-length rRNA genes using long-read sequencing.</title>
        <authorList>
            <person name="Singleton C.M."/>
            <person name="Petriglieri F."/>
            <person name="Kristensen J.M."/>
            <person name="Kirkegaard R.H."/>
            <person name="Michaelsen T.Y."/>
            <person name="Andersen M.H."/>
            <person name="Karst S.M."/>
            <person name="Dueholm M.S."/>
            <person name="Nielsen P.H."/>
            <person name="Albertsen M."/>
        </authorList>
    </citation>
    <scope>NUCLEOTIDE SEQUENCE [LARGE SCALE GENOMIC DNA]</scope>
    <source>
        <strain evidence="4">Ribe_18-Q3-R11-54_BAT3C.373</strain>
    </source>
</reference>
<dbReference type="PANTHER" id="PTHR45726:SF3">
    <property type="entry name" value="LEUKOTRIENE A-4 HYDROLASE"/>
    <property type="match status" value="1"/>
</dbReference>
<dbReference type="GO" id="GO:0008270">
    <property type="term" value="F:zinc ion binding"/>
    <property type="evidence" value="ECO:0007669"/>
    <property type="project" value="InterPro"/>
</dbReference>
<comment type="cofactor">
    <cofactor evidence="2">
        <name>Zn(2+)</name>
        <dbReference type="ChEBI" id="CHEBI:29105"/>
    </cofactor>
    <text evidence="2">Binds 1 zinc ion per subunit.</text>
</comment>
<dbReference type="AlphaFoldDB" id="A0A9D7XHB1"/>
<dbReference type="InterPro" id="IPR027268">
    <property type="entry name" value="Peptidase_M4/M1_CTD_sf"/>
</dbReference>
<dbReference type="Gene3D" id="1.10.390.10">
    <property type="entry name" value="Neutral Protease Domain 2"/>
    <property type="match status" value="1"/>
</dbReference>
<evidence type="ECO:0000259" key="3">
    <source>
        <dbReference type="Pfam" id="PF01433"/>
    </source>
</evidence>
<feature type="binding site" evidence="2">
    <location>
        <position position="338"/>
    </location>
    <ligand>
        <name>Zn(2+)</name>
        <dbReference type="ChEBI" id="CHEBI:29105"/>
        <note>catalytic</note>
    </ligand>
</feature>
<feature type="binding site" evidence="2">
    <location>
        <position position="319"/>
    </location>
    <ligand>
        <name>Zn(2+)</name>
        <dbReference type="ChEBI" id="CHEBI:29105"/>
        <note>catalytic</note>
    </ligand>
</feature>
<gene>
    <name evidence="4" type="ORF">IPO85_09040</name>
</gene>
<sequence>MNIDFDDAKHQFDGSQKLLLRNNSPDTLTTLYYHLYFNAFQPVSDMDVRFSNLPDPDPRVANRIGKLQESEIGFHEIKSLKQDNKSVDWTIIGSILKVELHHPIFPFDSSEMTMKFFAQVPVQIRRSGRMNKEGIDYSMSQWYPQLCNYDEHGWHANQYLGGEFYAPWGDFLVRIRMNKKYTIAASGYALSSSDPQYVKSTLKNNSPDTIWQFYAPKVHDFVWAADPDYVHDTVQISNNRVLHFYHQPNDKFDEAWKSFPSIMREALKYIEMKFGPYPYKSYSFIQGGDGGMEYPMATLITGNRPLISLVGVGVHELMHTWFQMLLASNEAFYAWMDEGFASYAQQEVMNYLFSLNLIPGSVKVEDSHLVTVKNYIKFVTEEVEEPLSTHADFFQTTKAYQFAAYSKGAMCLHQLRYIIGDRLFEQGMLDYYYAWRFKHPNPDDFFRVMEMTSGLELDWFKDYFVNTTYKMDFAVDSVLTIKEGKSIIVLSRLEPFPMPIDLVVTLKNGKLLHFNIPIDLMLGHKELDKGVKILDPWHWVSPKYAFTVNESLEDILSVQIDPKQKMLDIDISNNKWMPVK</sequence>
<comment type="caution">
    <text evidence="4">The sequence shown here is derived from an EMBL/GenBank/DDBJ whole genome shotgun (WGS) entry which is preliminary data.</text>
</comment>
<dbReference type="Pfam" id="PF01433">
    <property type="entry name" value="Peptidase_M1"/>
    <property type="match status" value="1"/>
</dbReference>